<dbReference type="EMBL" id="VCHQ01000006">
    <property type="protein sequence ID" value="TLV21913.1"/>
    <property type="molecule type" value="Genomic_DNA"/>
</dbReference>
<name>A0A5R9LLQ3_9ENTR</name>
<reference evidence="1 2" key="1">
    <citation type="submission" date="2019-05" db="EMBL/GenBank/DDBJ databases">
        <title>Genome sequence of Klebsiella sp strain TOUT106.</title>
        <authorList>
            <person name="Rahi P."/>
            <person name="Chaudhari D."/>
        </authorList>
    </citation>
    <scope>NUCLEOTIDE SEQUENCE [LARGE SCALE GENOMIC DNA]</scope>
    <source>
        <strain evidence="1 2">TOUT106</strain>
    </source>
</reference>
<evidence type="ECO:0000313" key="1">
    <source>
        <dbReference type="EMBL" id="TLV21913.1"/>
    </source>
</evidence>
<protein>
    <submittedName>
        <fullName evidence="1">Transcriptional regulator</fullName>
    </submittedName>
</protein>
<keyword evidence="2" id="KW-1185">Reference proteome</keyword>
<accession>A0A5R9LLQ3</accession>
<evidence type="ECO:0000313" key="2">
    <source>
        <dbReference type="Proteomes" id="UP000307430"/>
    </source>
</evidence>
<comment type="caution">
    <text evidence="1">The sequence shown here is derived from an EMBL/GenBank/DDBJ whole genome shotgun (WGS) entry which is preliminary data.</text>
</comment>
<dbReference type="Proteomes" id="UP000307430">
    <property type="component" value="Unassembled WGS sequence"/>
</dbReference>
<gene>
    <name evidence="1" type="ORF">FE839_05165</name>
</gene>
<sequence length="37" mass="4498">MSPHCHFDNKKSHNDYYDHCLFDINSFNENIKTLKIK</sequence>
<proteinExistence type="predicted"/>
<dbReference type="AlphaFoldDB" id="A0A5R9LLQ3"/>
<organism evidence="1 2">
    <name type="scientific">Klebsiella indica</name>
    <dbReference type="NCBI Taxonomy" id="2582917"/>
    <lineage>
        <taxon>Bacteria</taxon>
        <taxon>Pseudomonadati</taxon>
        <taxon>Pseudomonadota</taxon>
        <taxon>Gammaproteobacteria</taxon>
        <taxon>Enterobacterales</taxon>
        <taxon>Enterobacteriaceae</taxon>
        <taxon>Klebsiella/Raoultella group</taxon>
        <taxon>Klebsiella</taxon>
    </lineage>
</organism>